<protein>
    <submittedName>
        <fullName evidence="2">Uncharacterized protein</fullName>
    </submittedName>
</protein>
<evidence type="ECO:0000256" key="1">
    <source>
        <dbReference type="SAM" id="MobiDB-lite"/>
    </source>
</evidence>
<evidence type="ECO:0000313" key="3">
    <source>
        <dbReference type="Proteomes" id="UP000187209"/>
    </source>
</evidence>
<dbReference type="Proteomes" id="UP000187209">
    <property type="component" value="Unassembled WGS sequence"/>
</dbReference>
<feature type="region of interest" description="Disordered" evidence="1">
    <location>
        <begin position="387"/>
        <end position="411"/>
    </location>
</feature>
<accession>A0A1R2BAF2</accession>
<feature type="compositionally biased region" description="Basic and acidic residues" evidence="1">
    <location>
        <begin position="482"/>
        <end position="491"/>
    </location>
</feature>
<keyword evidence="3" id="KW-1185">Reference proteome</keyword>
<feature type="compositionally biased region" description="Basic and acidic residues" evidence="1">
    <location>
        <begin position="455"/>
        <end position="468"/>
    </location>
</feature>
<evidence type="ECO:0000313" key="2">
    <source>
        <dbReference type="EMBL" id="OMJ73758.1"/>
    </source>
</evidence>
<dbReference type="AlphaFoldDB" id="A0A1R2BAF2"/>
<comment type="caution">
    <text evidence="2">The sequence shown here is derived from an EMBL/GenBank/DDBJ whole genome shotgun (WGS) entry which is preliminary data.</text>
</comment>
<gene>
    <name evidence="2" type="ORF">SteCoe_27503</name>
</gene>
<sequence length="542" mass="62957">MTEVLHMPTGQVIKSIKPGEAKNPFESLINQEKILVTFNHRPLSAPITCKAAEPEAIIKSGGHYEIEPIFVGKVNKKPSKPISIKEVKNAKTLIKSSAKEIPIQTLKKTKDSQASPIKKTVNSDRKVVSGKSLDNSEKVKTVKPAGKCTKKAVAEKEKKEIFEEKNLKNKEERVKELEEKAKHVKEIIKKNLETHKKVKEEEKLAKEKLALEKKKKQELIEDINSRAKNALKEAKFKPYEPTGKWGVDERNFRQASSKEKQIENIQREHSEQAKREYREKVKNEGRARIGLEILDMYPELLHNRGKSSECIPTTTTKTPKLKNPEITEWMKQQKLKKKQQALQAQMIEKEQNEKMLKVLKELELIAKPQKKPQQNIDKRENIMKRLKNKADNIRKSRPDSSVRSYDSSEMRTGKQNEKIDFIIDKDKFDLSMLNKDKSNDKSIESKNSIGKKKLKMDIDSFDKPKDRPTNQVSLYSDDFDEEKSKTPSSERRMEKEIKYLYILMTLMKKKVKLQVRKEGWKKKRTRLLILKLMGRKLENLKL</sequence>
<proteinExistence type="predicted"/>
<name>A0A1R2BAF2_9CILI</name>
<feature type="region of interest" description="Disordered" evidence="1">
    <location>
        <begin position="255"/>
        <end position="282"/>
    </location>
</feature>
<reference evidence="2 3" key="1">
    <citation type="submission" date="2016-11" db="EMBL/GenBank/DDBJ databases">
        <title>The macronuclear genome of Stentor coeruleus: a giant cell with tiny introns.</title>
        <authorList>
            <person name="Slabodnick M."/>
            <person name="Ruby J.G."/>
            <person name="Reiff S.B."/>
            <person name="Swart E.C."/>
            <person name="Gosai S."/>
            <person name="Prabakaran S."/>
            <person name="Witkowska E."/>
            <person name="Larue G.E."/>
            <person name="Fisher S."/>
            <person name="Freeman R.M."/>
            <person name="Gunawardena J."/>
            <person name="Chu W."/>
            <person name="Stover N.A."/>
            <person name="Gregory B.D."/>
            <person name="Nowacki M."/>
            <person name="Derisi J."/>
            <person name="Roy S.W."/>
            <person name="Marshall W.F."/>
            <person name="Sood P."/>
        </authorList>
    </citation>
    <scope>NUCLEOTIDE SEQUENCE [LARGE SCALE GENOMIC DNA]</scope>
    <source>
        <strain evidence="2">WM001</strain>
    </source>
</reference>
<feature type="region of interest" description="Disordered" evidence="1">
    <location>
        <begin position="455"/>
        <end position="491"/>
    </location>
</feature>
<organism evidence="2 3">
    <name type="scientific">Stentor coeruleus</name>
    <dbReference type="NCBI Taxonomy" id="5963"/>
    <lineage>
        <taxon>Eukaryota</taxon>
        <taxon>Sar</taxon>
        <taxon>Alveolata</taxon>
        <taxon>Ciliophora</taxon>
        <taxon>Postciliodesmatophora</taxon>
        <taxon>Heterotrichea</taxon>
        <taxon>Heterotrichida</taxon>
        <taxon>Stentoridae</taxon>
        <taxon>Stentor</taxon>
    </lineage>
</organism>
<dbReference type="EMBL" id="MPUH01000798">
    <property type="protein sequence ID" value="OMJ73758.1"/>
    <property type="molecule type" value="Genomic_DNA"/>
</dbReference>